<dbReference type="RefSeq" id="WP_132743702.1">
    <property type="nucleotide sequence ID" value="NZ_SLXK01000003.1"/>
</dbReference>
<name>A0A4R2PA92_9BACL</name>
<evidence type="ECO:0000256" key="2">
    <source>
        <dbReference type="SAM" id="Phobius"/>
    </source>
</evidence>
<evidence type="ECO:0000256" key="1">
    <source>
        <dbReference type="SAM" id="Coils"/>
    </source>
</evidence>
<dbReference type="NCBIfam" id="TIGR02833">
    <property type="entry name" value="spore_III_AB"/>
    <property type="match status" value="1"/>
</dbReference>
<keyword evidence="2" id="KW-0812">Transmembrane</keyword>
<accession>A0A4R2PA92</accession>
<dbReference type="PIRSF" id="PIRSF021435">
    <property type="entry name" value="SpoIIIAB"/>
    <property type="match status" value="1"/>
</dbReference>
<protein>
    <submittedName>
        <fullName evidence="3">Stage III sporulation protein AB</fullName>
    </submittedName>
</protein>
<dbReference type="Proteomes" id="UP000295416">
    <property type="component" value="Unassembled WGS sequence"/>
</dbReference>
<evidence type="ECO:0000313" key="3">
    <source>
        <dbReference type="EMBL" id="TCP31174.1"/>
    </source>
</evidence>
<dbReference type="InterPro" id="IPR014198">
    <property type="entry name" value="Spore_III_AB"/>
</dbReference>
<organism evidence="3 4">
    <name type="scientific">Scopulibacillus darangshiensis</name>
    <dbReference type="NCBI Taxonomy" id="442528"/>
    <lineage>
        <taxon>Bacteria</taxon>
        <taxon>Bacillati</taxon>
        <taxon>Bacillota</taxon>
        <taxon>Bacilli</taxon>
        <taxon>Bacillales</taxon>
        <taxon>Sporolactobacillaceae</taxon>
        <taxon>Scopulibacillus</taxon>
    </lineage>
</organism>
<comment type="caution">
    <text evidence="3">The sequence shown here is derived from an EMBL/GenBank/DDBJ whole genome shotgun (WGS) entry which is preliminary data.</text>
</comment>
<keyword evidence="2" id="KW-0472">Membrane</keyword>
<proteinExistence type="predicted"/>
<dbReference type="AlphaFoldDB" id="A0A4R2PA92"/>
<reference evidence="3 4" key="1">
    <citation type="submission" date="2019-03" db="EMBL/GenBank/DDBJ databases">
        <title>Genomic Encyclopedia of Type Strains, Phase IV (KMG-IV): sequencing the most valuable type-strain genomes for metagenomic binning, comparative biology and taxonomic classification.</title>
        <authorList>
            <person name="Goeker M."/>
        </authorList>
    </citation>
    <scope>NUCLEOTIDE SEQUENCE [LARGE SCALE GENOMIC DNA]</scope>
    <source>
        <strain evidence="3 4">DSM 19377</strain>
    </source>
</reference>
<keyword evidence="1" id="KW-0175">Coiled coil</keyword>
<keyword evidence="2" id="KW-1133">Transmembrane helix</keyword>
<dbReference type="Pfam" id="PF09548">
    <property type="entry name" value="Spore_III_AB"/>
    <property type="match status" value="1"/>
</dbReference>
<gene>
    <name evidence="3" type="ORF">EV207_10357</name>
</gene>
<dbReference type="EMBL" id="SLXK01000003">
    <property type="protein sequence ID" value="TCP31174.1"/>
    <property type="molecule type" value="Genomic_DNA"/>
</dbReference>
<feature type="coiled-coil region" evidence="1">
    <location>
        <begin position="120"/>
        <end position="157"/>
    </location>
</feature>
<keyword evidence="4" id="KW-1185">Reference proteome</keyword>
<sequence>MTKIIGALIIIMATTLAGFILARRYSDRPKQLRQLRNALQSLEAEIMYGLTPVKEASVHLSEQLPEPLASFFSQLVVKLNDGAESLQTAWDETIEVFWHQTALKSSEKEILHQFGATLGKHDSENQKKQIQMALSHLEREESDARDMQAKYEKMTKSLGFLTGLLVVLLLF</sequence>
<dbReference type="OrthoDB" id="1957909at2"/>
<feature type="transmembrane region" description="Helical" evidence="2">
    <location>
        <begin position="6"/>
        <end position="26"/>
    </location>
</feature>
<evidence type="ECO:0000313" key="4">
    <source>
        <dbReference type="Proteomes" id="UP000295416"/>
    </source>
</evidence>